<name>A0A9Q1M1U7_9SOLA</name>
<reference evidence="2" key="1">
    <citation type="journal article" date="2023" name="Proc. Natl. Acad. Sci. U.S.A.">
        <title>Genomic and structural basis for evolution of tropane alkaloid biosynthesis.</title>
        <authorList>
            <person name="Wanga Y.-J."/>
            <person name="Taina T."/>
            <person name="Yua J.-Y."/>
            <person name="Lia J."/>
            <person name="Xua B."/>
            <person name="Chenc J."/>
            <person name="D'Auriad J.C."/>
            <person name="Huanga J.-P."/>
            <person name="Huanga S.-X."/>
        </authorList>
    </citation>
    <scope>NUCLEOTIDE SEQUENCE [LARGE SCALE GENOMIC DNA]</scope>
    <source>
        <strain evidence="2">cv. KIB-2019</strain>
    </source>
</reference>
<evidence type="ECO:0000313" key="2">
    <source>
        <dbReference type="Proteomes" id="UP001152561"/>
    </source>
</evidence>
<sequence>MENQNTTTTTLEREAYCDQPLSGIEQVEGDGADYQTVIGRQDFWKVMNEILGDVTIDVSDDLWQLDDQSSLLLDMTKNV</sequence>
<dbReference type="AlphaFoldDB" id="A0A9Q1M1U7"/>
<dbReference type="Proteomes" id="UP001152561">
    <property type="component" value="Unassembled WGS sequence"/>
</dbReference>
<evidence type="ECO:0000313" key="1">
    <source>
        <dbReference type="EMBL" id="KAJ8549832.1"/>
    </source>
</evidence>
<keyword evidence="2" id="KW-1185">Reference proteome</keyword>
<dbReference type="EMBL" id="JAJAGQ010000011">
    <property type="protein sequence ID" value="KAJ8549832.1"/>
    <property type="molecule type" value="Genomic_DNA"/>
</dbReference>
<protein>
    <submittedName>
        <fullName evidence="1">Uncharacterized protein</fullName>
    </submittedName>
</protein>
<organism evidence="1 2">
    <name type="scientific">Anisodus acutangulus</name>
    <dbReference type="NCBI Taxonomy" id="402998"/>
    <lineage>
        <taxon>Eukaryota</taxon>
        <taxon>Viridiplantae</taxon>
        <taxon>Streptophyta</taxon>
        <taxon>Embryophyta</taxon>
        <taxon>Tracheophyta</taxon>
        <taxon>Spermatophyta</taxon>
        <taxon>Magnoliopsida</taxon>
        <taxon>eudicotyledons</taxon>
        <taxon>Gunneridae</taxon>
        <taxon>Pentapetalae</taxon>
        <taxon>asterids</taxon>
        <taxon>lamiids</taxon>
        <taxon>Solanales</taxon>
        <taxon>Solanaceae</taxon>
        <taxon>Solanoideae</taxon>
        <taxon>Hyoscyameae</taxon>
        <taxon>Anisodus</taxon>
    </lineage>
</organism>
<comment type="caution">
    <text evidence="1">The sequence shown here is derived from an EMBL/GenBank/DDBJ whole genome shotgun (WGS) entry which is preliminary data.</text>
</comment>
<proteinExistence type="predicted"/>
<accession>A0A9Q1M1U7</accession>
<gene>
    <name evidence="1" type="ORF">K7X08_033539</name>
</gene>